<comment type="catalytic activity">
    <reaction evidence="1">
        <text>a myo-inositol phosphate + H2O = myo-inositol + phosphate</text>
        <dbReference type="Rhea" id="RHEA:24056"/>
        <dbReference type="ChEBI" id="CHEBI:15377"/>
        <dbReference type="ChEBI" id="CHEBI:17268"/>
        <dbReference type="ChEBI" id="CHEBI:43474"/>
        <dbReference type="ChEBI" id="CHEBI:84139"/>
        <dbReference type="EC" id="3.1.3.25"/>
    </reaction>
</comment>
<reference evidence="8" key="1">
    <citation type="submission" date="2020-05" db="EMBL/GenBank/DDBJ databases">
        <authorList>
            <person name="Chiriac C."/>
            <person name="Salcher M."/>
            <person name="Ghai R."/>
            <person name="Kavagutti S V."/>
        </authorList>
    </citation>
    <scope>NUCLEOTIDE SEQUENCE</scope>
</reference>
<accession>A0A6J6DH96</accession>
<dbReference type="AlphaFoldDB" id="A0A6J6DH96"/>
<dbReference type="InterPro" id="IPR033942">
    <property type="entry name" value="IMPase"/>
</dbReference>
<sequence>MTSAVDELRSIAADIAREGGALAARRRNEGVSVAASKSSDEDIVTLADREVETFIRERLLELRPNDGFFGEEGARDSSASGLTWLVDPIDGTVNYLYKIGFYGVSIAVVEGEADPSTWTALAGAVMSPIADELFTATNGGGAFLNGTPIRVNADVPLNLALVATGFAYSADVRGEQAEVLTRVVTQVRDIRRLGACSIDLCSLAAGRVDAYFERELSPWDYAAGGLIAREAGARVEGLNGNAATGEMLIAAHPSLFPSIHALITD</sequence>
<organism evidence="8">
    <name type="scientific">freshwater metagenome</name>
    <dbReference type="NCBI Taxonomy" id="449393"/>
    <lineage>
        <taxon>unclassified sequences</taxon>
        <taxon>metagenomes</taxon>
        <taxon>ecological metagenomes</taxon>
    </lineage>
</organism>
<dbReference type="PROSITE" id="PS00629">
    <property type="entry name" value="IMP_1"/>
    <property type="match status" value="1"/>
</dbReference>
<evidence type="ECO:0000256" key="3">
    <source>
        <dbReference type="ARBA" id="ARBA00009759"/>
    </source>
</evidence>
<dbReference type="SUPFAM" id="SSF56655">
    <property type="entry name" value="Carbohydrate phosphatase"/>
    <property type="match status" value="1"/>
</dbReference>
<dbReference type="PROSITE" id="PS00630">
    <property type="entry name" value="IMP_2"/>
    <property type="match status" value="1"/>
</dbReference>
<gene>
    <name evidence="8" type="ORF">UFOPK1591_00804</name>
</gene>
<evidence type="ECO:0000256" key="7">
    <source>
        <dbReference type="ARBA" id="ARBA00022842"/>
    </source>
</evidence>
<keyword evidence="5" id="KW-0479">Metal-binding</keyword>
<dbReference type="CDD" id="cd01639">
    <property type="entry name" value="IMPase"/>
    <property type="match status" value="1"/>
</dbReference>
<keyword evidence="6" id="KW-0378">Hydrolase</keyword>
<comment type="similarity">
    <text evidence="3">Belongs to the inositol monophosphatase superfamily.</text>
</comment>
<protein>
    <recommendedName>
        <fullName evidence="4">inositol-phosphate phosphatase</fullName>
        <ecNumber evidence="4">3.1.3.25</ecNumber>
    </recommendedName>
</protein>
<dbReference type="InterPro" id="IPR000760">
    <property type="entry name" value="Inositol_monophosphatase-like"/>
</dbReference>
<dbReference type="InterPro" id="IPR020583">
    <property type="entry name" value="Inositol_monoP_metal-BS"/>
</dbReference>
<dbReference type="EMBL" id="CAEZTD010000054">
    <property type="protein sequence ID" value="CAB4562139.1"/>
    <property type="molecule type" value="Genomic_DNA"/>
</dbReference>
<dbReference type="Gene3D" id="3.40.190.80">
    <property type="match status" value="1"/>
</dbReference>
<evidence type="ECO:0000256" key="1">
    <source>
        <dbReference type="ARBA" id="ARBA00001033"/>
    </source>
</evidence>
<dbReference type="Gene3D" id="3.30.540.10">
    <property type="entry name" value="Fructose-1,6-Bisphosphatase, subunit A, domain 1"/>
    <property type="match status" value="1"/>
</dbReference>
<name>A0A6J6DH96_9ZZZZ</name>
<dbReference type="GO" id="GO:0046872">
    <property type="term" value="F:metal ion binding"/>
    <property type="evidence" value="ECO:0007669"/>
    <property type="project" value="UniProtKB-KW"/>
</dbReference>
<evidence type="ECO:0000313" key="8">
    <source>
        <dbReference type="EMBL" id="CAB4562139.1"/>
    </source>
</evidence>
<dbReference type="GO" id="GO:0006020">
    <property type="term" value="P:inositol metabolic process"/>
    <property type="evidence" value="ECO:0007669"/>
    <property type="project" value="TreeGrafter"/>
</dbReference>
<dbReference type="GO" id="GO:0007165">
    <property type="term" value="P:signal transduction"/>
    <property type="evidence" value="ECO:0007669"/>
    <property type="project" value="TreeGrafter"/>
</dbReference>
<dbReference type="EC" id="3.1.3.25" evidence="4"/>
<keyword evidence="7" id="KW-0460">Magnesium</keyword>
<dbReference type="Pfam" id="PF00459">
    <property type="entry name" value="Inositol_P"/>
    <property type="match status" value="1"/>
</dbReference>
<dbReference type="PANTHER" id="PTHR20854:SF4">
    <property type="entry name" value="INOSITOL-1-MONOPHOSPHATASE-RELATED"/>
    <property type="match status" value="1"/>
</dbReference>
<evidence type="ECO:0000256" key="5">
    <source>
        <dbReference type="ARBA" id="ARBA00022723"/>
    </source>
</evidence>
<evidence type="ECO:0000256" key="2">
    <source>
        <dbReference type="ARBA" id="ARBA00001946"/>
    </source>
</evidence>
<dbReference type="GO" id="GO:0046854">
    <property type="term" value="P:phosphatidylinositol phosphate biosynthetic process"/>
    <property type="evidence" value="ECO:0007669"/>
    <property type="project" value="InterPro"/>
</dbReference>
<comment type="cofactor">
    <cofactor evidence="2">
        <name>Mg(2+)</name>
        <dbReference type="ChEBI" id="CHEBI:18420"/>
    </cofactor>
</comment>
<dbReference type="PANTHER" id="PTHR20854">
    <property type="entry name" value="INOSITOL MONOPHOSPHATASE"/>
    <property type="match status" value="1"/>
</dbReference>
<dbReference type="InterPro" id="IPR020550">
    <property type="entry name" value="Inositol_monophosphatase_CS"/>
</dbReference>
<evidence type="ECO:0000256" key="4">
    <source>
        <dbReference type="ARBA" id="ARBA00013106"/>
    </source>
</evidence>
<dbReference type="GO" id="GO:0008934">
    <property type="term" value="F:inositol monophosphate 1-phosphatase activity"/>
    <property type="evidence" value="ECO:0007669"/>
    <property type="project" value="InterPro"/>
</dbReference>
<evidence type="ECO:0000256" key="6">
    <source>
        <dbReference type="ARBA" id="ARBA00022801"/>
    </source>
</evidence>
<proteinExistence type="inferred from homology"/>
<dbReference type="PRINTS" id="PR00377">
    <property type="entry name" value="IMPHPHTASES"/>
</dbReference>